<keyword evidence="2 3" id="KW-0378">Hydrolase</keyword>
<evidence type="ECO:0000313" key="8">
    <source>
        <dbReference type="Proteomes" id="UP000183090"/>
    </source>
</evidence>
<dbReference type="Gene3D" id="3.10.129.10">
    <property type="entry name" value="Hotdog Thioesterase"/>
    <property type="match status" value="1"/>
</dbReference>
<dbReference type="GO" id="GO:0052816">
    <property type="term" value="F:long-chain fatty acyl-CoA hydrolase activity"/>
    <property type="evidence" value="ECO:0007669"/>
    <property type="project" value="TreeGrafter"/>
</dbReference>
<dbReference type="GO" id="GO:0005829">
    <property type="term" value="C:cytosol"/>
    <property type="evidence" value="ECO:0007669"/>
    <property type="project" value="TreeGrafter"/>
</dbReference>
<reference evidence="6 8" key="3">
    <citation type="submission" date="2016-10" db="EMBL/GenBank/DDBJ databases">
        <authorList>
            <person name="Varghese N."/>
            <person name="Submissions S."/>
        </authorList>
    </citation>
    <scope>NUCLEOTIDE SEQUENCE [LARGE SCALE GENOMIC DNA]</scope>
    <source>
        <strain evidence="6 8">CGMCC 1.6501</strain>
    </source>
</reference>
<dbReference type="InterPro" id="IPR033120">
    <property type="entry name" value="HOTDOG_ACOT"/>
</dbReference>
<gene>
    <name evidence="5" type="ORF">AAT16_00530</name>
    <name evidence="6" type="ORF">SAMN05216235_1472</name>
</gene>
<dbReference type="EMBL" id="CP011366">
    <property type="protein sequence ID" value="AKG72836.1"/>
    <property type="molecule type" value="Genomic_DNA"/>
</dbReference>
<dbReference type="InterPro" id="IPR040170">
    <property type="entry name" value="Cytosol_ACT"/>
</dbReference>
<dbReference type="EMBL" id="FOTB01000003">
    <property type="protein sequence ID" value="SFK74927.1"/>
    <property type="molecule type" value="Genomic_DNA"/>
</dbReference>
<organism evidence="6 8">
    <name type="scientific">Salinicoccus halodurans</name>
    <dbReference type="NCBI Taxonomy" id="407035"/>
    <lineage>
        <taxon>Bacteria</taxon>
        <taxon>Bacillati</taxon>
        <taxon>Bacillota</taxon>
        <taxon>Bacilli</taxon>
        <taxon>Bacillales</taxon>
        <taxon>Staphylococcaceae</taxon>
        <taxon>Salinicoccus</taxon>
    </lineage>
</organism>
<feature type="domain" description="HotDog ACOT-type" evidence="4">
    <location>
        <begin position="8"/>
        <end position="121"/>
    </location>
</feature>
<reference evidence="5 7" key="1">
    <citation type="journal article" date="2015" name="Int. J. Syst. Evol. Microbiol.">
        <title>Complete genome sequence of Salinicoccus halodurans H3B36, isolated from the Qaidam Basin in China.</title>
        <authorList>
            <person name="Jiang K."/>
            <person name="Xue Y."/>
            <person name="Ma Y."/>
        </authorList>
    </citation>
    <scope>NUCLEOTIDE SEQUENCE [LARGE SCALE GENOMIC DNA]</scope>
    <source>
        <strain evidence="5 7">H3B36</strain>
    </source>
</reference>
<dbReference type="KEGG" id="shv:AAT16_00530"/>
<dbReference type="InterPro" id="IPR006683">
    <property type="entry name" value="Thioestr_dom"/>
</dbReference>
<evidence type="ECO:0000256" key="2">
    <source>
        <dbReference type="ARBA" id="ARBA00022801"/>
    </source>
</evidence>
<dbReference type="Proteomes" id="UP000183090">
    <property type="component" value="Unassembled WGS sequence"/>
</dbReference>
<accession>A0A0F7HIM0</accession>
<dbReference type="PROSITE" id="PS51770">
    <property type="entry name" value="HOTDOG_ACOT"/>
    <property type="match status" value="1"/>
</dbReference>
<dbReference type="RefSeq" id="WP_046789032.1">
    <property type="nucleotide sequence ID" value="NZ_CP011366.1"/>
</dbReference>
<evidence type="ECO:0000256" key="3">
    <source>
        <dbReference type="PROSITE-ProRule" id="PRU01106"/>
    </source>
</evidence>
<proteinExistence type="inferred from homology"/>
<evidence type="ECO:0000313" key="7">
    <source>
        <dbReference type="Proteomes" id="UP000034029"/>
    </source>
</evidence>
<keyword evidence="7" id="KW-1185">Reference proteome</keyword>
<evidence type="ECO:0000313" key="6">
    <source>
        <dbReference type="EMBL" id="SFK74927.1"/>
    </source>
</evidence>
<evidence type="ECO:0000259" key="4">
    <source>
        <dbReference type="PROSITE" id="PS51770"/>
    </source>
</evidence>
<dbReference type="PANTHER" id="PTHR11049">
    <property type="entry name" value="ACYL COENZYME A THIOESTER HYDROLASE"/>
    <property type="match status" value="1"/>
</dbReference>
<dbReference type="SUPFAM" id="SSF54637">
    <property type="entry name" value="Thioesterase/thiol ester dehydrase-isomerase"/>
    <property type="match status" value="1"/>
</dbReference>
<protein>
    <submittedName>
        <fullName evidence="6">Acyl-CoA hydrolase</fullName>
    </submittedName>
    <submittedName>
        <fullName evidence="5">Acyl-CoA thioester hydrolase</fullName>
    </submittedName>
</protein>
<dbReference type="GO" id="GO:0006637">
    <property type="term" value="P:acyl-CoA metabolic process"/>
    <property type="evidence" value="ECO:0007669"/>
    <property type="project" value="TreeGrafter"/>
</dbReference>
<dbReference type="GO" id="GO:0009062">
    <property type="term" value="P:fatty acid catabolic process"/>
    <property type="evidence" value="ECO:0007669"/>
    <property type="project" value="TreeGrafter"/>
</dbReference>
<dbReference type="CDD" id="cd03442">
    <property type="entry name" value="BFIT_BACH"/>
    <property type="match status" value="1"/>
</dbReference>
<dbReference type="Proteomes" id="UP000034029">
    <property type="component" value="Chromosome"/>
</dbReference>
<dbReference type="AlphaFoldDB" id="A0A0F7HIM0"/>
<dbReference type="OrthoDB" id="9791628at2"/>
<dbReference type="PANTHER" id="PTHR11049:SF24">
    <property type="entry name" value="CYTOSOLIC ACYL COENZYME A THIOESTER HYDROLASE"/>
    <property type="match status" value="1"/>
</dbReference>
<name>A0A0F7HIM0_9STAP</name>
<sequence>MTETKNPKDSKVISIDQVFANDLNNYDTLFGGVLMKRIDNVASLSARRHARVRECVTASIDSIDFLHPITQSESVCIEAFVTSTGNRSMEVFCKVITEDMITEDRKVAATAFLTFVALDDSKRPIKVPGIVPETEEEKYLYNSGGQRAAMRRERRIHSKELTQKIGVDKPWDM</sequence>
<evidence type="ECO:0000313" key="5">
    <source>
        <dbReference type="EMBL" id="AKG72836.1"/>
    </source>
</evidence>
<dbReference type="InterPro" id="IPR029069">
    <property type="entry name" value="HotDog_dom_sf"/>
</dbReference>
<dbReference type="Pfam" id="PF03061">
    <property type="entry name" value="4HBT"/>
    <property type="match status" value="1"/>
</dbReference>
<reference evidence="7" key="2">
    <citation type="submission" date="2015-04" db="EMBL/GenBank/DDBJ databases">
        <title>Complete genome sequence of Salinicoccus halodurans strain H3B36, isolated from the Qaidam basin of China.</title>
        <authorList>
            <person name="Ma Y."/>
            <person name="Jiang K."/>
            <person name="Xue Y."/>
        </authorList>
    </citation>
    <scope>NUCLEOTIDE SEQUENCE [LARGE SCALE GENOMIC DNA]</scope>
    <source>
        <strain evidence="7">H3B36</strain>
    </source>
</reference>
<comment type="similarity">
    <text evidence="1">Belongs to the acyl coenzyme A hydrolase family.</text>
</comment>
<evidence type="ECO:0000256" key="1">
    <source>
        <dbReference type="ARBA" id="ARBA00010458"/>
    </source>
</evidence>